<keyword evidence="1" id="KW-0732">Signal</keyword>
<dbReference type="RefSeq" id="WP_062701062.1">
    <property type="nucleotide sequence ID" value="NZ_LJOD01000011.1"/>
</dbReference>
<gene>
    <name evidence="2" type="ORF">AOB46_15705</name>
</gene>
<name>A0A0N0IV63_CHRID</name>
<sequence>MKKMISFLVLLITFGFMNAQENFEVSTLRIGPYKIFMEKSEAEKIAGTSIKLSTGDVKNTVKYNGELINIDVFEGYGGEARPNAVTITGLTTTSKKFKTKSGMGVGSTRDELINTYKNYPTFSIRPEFDDNGKRIKDAGYFNLEDYDAGTELTFKFVNNIVTEITVYVNEGC</sequence>
<reference evidence="2 3" key="1">
    <citation type="journal article" date="2015" name="Genom Data">
        <title>Draft genome sequence of a multidrug-resistant Chryseobacterium indologenes isolate from Malaysia.</title>
        <authorList>
            <person name="Yu C.Y."/>
            <person name="Ang G.Y."/>
            <person name="Cheng H.J."/>
            <person name="Cheong Y.M."/>
            <person name="Yin W.F."/>
            <person name="Chan K.G."/>
        </authorList>
    </citation>
    <scope>NUCLEOTIDE SEQUENCE [LARGE SCALE GENOMIC DNA]</scope>
    <source>
        <strain evidence="2 3">CI_885</strain>
    </source>
</reference>
<dbReference type="AlphaFoldDB" id="A0A0N0IV63"/>
<evidence type="ECO:0000313" key="2">
    <source>
        <dbReference type="EMBL" id="KPE50194.1"/>
    </source>
</evidence>
<proteinExistence type="predicted"/>
<dbReference type="Proteomes" id="UP000037953">
    <property type="component" value="Unassembled WGS sequence"/>
</dbReference>
<feature type="signal peptide" evidence="1">
    <location>
        <begin position="1"/>
        <end position="19"/>
    </location>
</feature>
<comment type="caution">
    <text evidence="2">The sequence shown here is derived from an EMBL/GenBank/DDBJ whole genome shotgun (WGS) entry which is preliminary data.</text>
</comment>
<dbReference type="OrthoDB" id="1249944at2"/>
<evidence type="ECO:0000313" key="3">
    <source>
        <dbReference type="Proteomes" id="UP000037953"/>
    </source>
</evidence>
<feature type="chain" id="PRO_5005851713" evidence="1">
    <location>
        <begin position="20"/>
        <end position="172"/>
    </location>
</feature>
<protein>
    <submittedName>
        <fullName evidence="2">Uncharacterized protein</fullName>
    </submittedName>
</protein>
<dbReference type="EMBL" id="LJOD01000011">
    <property type="protein sequence ID" value="KPE50194.1"/>
    <property type="molecule type" value="Genomic_DNA"/>
</dbReference>
<organism evidence="2 3">
    <name type="scientific">Chryseobacterium indologenes</name>
    <name type="common">Flavobacterium indologenes</name>
    <dbReference type="NCBI Taxonomy" id="253"/>
    <lineage>
        <taxon>Bacteria</taxon>
        <taxon>Pseudomonadati</taxon>
        <taxon>Bacteroidota</taxon>
        <taxon>Flavobacteriia</taxon>
        <taxon>Flavobacteriales</taxon>
        <taxon>Weeksellaceae</taxon>
        <taxon>Chryseobacterium group</taxon>
        <taxon>Chryseobacterium</taxon>
    </lineage>
</organism>
<evidence type="ECO:0000256" key="1">
    <source>
        <dbReference type="SAM" id="SignalP"/>
    </source>
</evidence>
<reference evidence="3" key="2">
    <citation type="submission" date="2015-09" db="EMBL/GenBank/DDBJ databases">
        <title>Draft genome sequence of a multidrug-resistant Chryseobacterium indologenes isolate from Malaysia.</title>
        <authorList>
            <person name="Yu C.Y."/>
            <person name="Ang G.Y."/>
            <person name="Chan K.-G."/>
        </authorList>
    </citation>
    <scope>NUCLEOTIDE SEQUENCE [LARGE SCALE GENOMIC DNA]</scope>
    <source>
        <strain evidence="3">CI_885</strain>
    </source>
</reference>
<dbReference type="PATRIC" id="fig|253.9.peg.1078"/>
<accession>A0A0N0IV63</accession>